<dbReference type="InterPro" id="IPR002725">
    <property type="entry name" value="YgjP-like_metallopeptidase"/>
</dbReference>
<accession>A0A543LLZ9</accession>
<organism evidence="3 4">
    <name type="scientific">Acidovorax temperans</name>
    <dbReference type="NCBI Taxonomy" id="80878"/>
    <lineage>
        <taxon>Bacteria</taxon>
        <taxon>Pseudomonadati</taxon>
        <taxon>Pseudomonadota</taxon>
        <taxon>Betaproteobacteria</taxon>
        <taxon>Burkholderiales</taxon>
        <taxon>Comamonadaceae</taxon>
        <taxon>Acidovorax</taxon>
    </lineage>
</organism>
<dbReference type="Gene3D" id="3.30.2010.10">
    <property type="entry name" value="Metalloproteases ('zincins'), catalytic domain"/>
    <property type="match status" value="1"/>
</dbReference>
<comment type="caution">
    <text evidence="3">The sequence shown here is derived from an EMBL/GenBank/DDBJ whole genome shotgun (WGS) entry which is preliminary data.</text>
</comment>
<dbReference type="Proteomes" id="UP000316993">
    <property type="component" value="Unassembled WGS sequence"/>
</dbReference>
<dbReference type="EMBL" id="VFPV01000001">
    <property type="protein sequence ID" value="TQN08315.1"/>
    <property type="molecule type" value="Genomic_DNA"/>
</dbReference>
<evidence type="ECO:0000313" key="4">
    <source>
        <dbReference type="Proteomes" id="UP000316993"/>
    </source>
</evidence>
<protein>
    <recommendedName>
        <fullName evidence="2">YgjP-like metallopeptidase domain-containing protein</fullName>
    </recommendedName>
</protein>
<feature type="domain" description="YgjP-like metallopeptidase" evidence="2">
    <location>
        <begin position="122"/>
        <end position="338"/>
    </location>
</feature>
<dbReference type="InterPro" id="IPR053136">
    <property type="entry name" value="UTP_pyrophosphatase-like"/>
</dbReference>
<feature type="region of interest" description="Disordered" evidence="1">
    <location>
        <begin position="29"/>
        <end position="77"/>
    </location>
</feature>
<evidence type="ECO:0000259" key="2">
    <source>
        <dbReference type="Pfam" id="PF01863"/>
    </source>
</evidence>
<dbReference type="AlphaFoldDB" id="A0A543LLZ9"/>
<name>A0A543LLZ9_9BURK</name>
<gene>
    <name evidence="3" type="ORF">BDD18_1479</name>
</gene>
<sequence>MAWPARGGWQPVMKRLVQLALDFFDASAGARGTAQPPAASPAHPRSGTQPSVPGPSGLKPKVPARRTRKAPPAPENIAISALPTAPLPTLLAPAEFRHPQANREVLLGDALVAYALHRSRRRTIGFTVGADGLAVRAPSWVALSAVDTVLRQRSAWVMTKLVQARERQQRLESGRIVWADGVQLPYLGQPLQVVLDATQSRSGRGGALHAAAPDTPARLVIGLPADASATQIRDAVLAWLMRDARRHFTERLDHFAPLLGVQWTSLRLSSAETRWGSAKADGSIRLNWRLLHYRPAVIDYVVAHELAHLRVMDHSPRFWNTVATVVPDYAALRNQLREEPAPLW</sequence>
<reference evidence="3 4" key="1">
    <citation type="submission" date="2019-06" db="EMBL/GenBank/DDBJ databases">
        <title>Genomic Encyclopedia of Archaeal and Bacterial Type Strains, Phase II (KMG-II): from individual species to whole genera.</title>
        <authorList>
            <person name="Goeker M."/>
        </authorList>
    </citation>
    <scope>NUCLEOTIDE SEQUENCE [LARGE SCALE GENOMIC DNA]</scope>
    <source>
        <strain evidence="3 4">DSM 7270</strain>
    </source>
</reference>
<evidence type="ECO:0000313" key="3">
    <source>
        <dbReference type="EMBL" id="TQN08315.1"/>
    </source>
</evidence>
<proteinExistence type="predicted"/>
<evidence type="ECO:0000256" key="1">
    <source>
        <dbReference type="SAM" id="MobiDB-lite"/>
    </source>
</evidence>
<dbReference type="Pfam" id="PF01863">
    <property type="entry name" value="YgjP-like"/>
    <property type="match status" value="1"/>
</dbReference>
<dbReference type="PANTHER" id="PTHR30399:SF1">
    <property type="entry name" value="UTP PYROPHOSPHATASE"/>
    <property type="match status" value="1"/>
</dbReference>
<dbReference type="PANTHER" id="PTHR30399">
    <property type="entry name" value="UNCHARACTERIZED PROTEIN YGJP"/>
    <property type="match status" value="1"/>
</dbReference>
<dbReference type="CDD" id="cd07344">
    <property type="entry name" value="M48_yhfN_like"/>
    <property type="match status" value="1"/>
</dbReference>